<evidence type="ECO:0000313" key="12">
    <source>
        <dbReference type="Proteomes" id="UP000318582"/>
    </source>
</evidence>
<dbReference type="PROSITE" id="PS50157">
    <property type="entry name" value="ZINC_FINGER_C2H2_2"/>
    <property type="match status" value="1"/>
</dbReference>
<dbReference type="PANTHER" id="PTHR14196:SF12">
    <property type="entry name" value="ZINC FINGER PROTEIN 208-LIKE"/>
    <property type="match status" value="1"/>
</dbReference>
<dbReference type="SUPFAM" id="SSF57667">
    <property type="entry name" value="beta-beta-alpha zinc fingers"/>
    <property type="match status" value="1"/>
</dbReference>
<protein>
    <recommendedName>
        <fullName evidence="10">C2H2-type domain-containing protein</fullName>
    </recommendedName>
</protein>
<dbReference type="Pfam" id="PF00096">
    <property type="entry name" value="zf-C2H2"/>
    <property type="match status" value="1"/>
</dbReference>
<feature type="region of interest" description="Disordered" evidence="9">
    <location>
        <begin position="180"/>
        <end position="312"/>
    </location>
</feature>
<keyword evidence="2" id="KW-0479">Metal-binding</keyword>
<organism evidence="11 12">
    <name type="scientific">Powellomyces hirtus</name>
    <dbReference type="NCBI Taxonomy" id="109895"/>
    <lineage>
        <taxon>Eukaryota</taxon>
        <taxon>Fungi</taxon>
        <taxon>Fungi incertae sedis</taxon>
        <taxon>Chytridiomycota</taxon>
        <taxon>Chytridiomycota incertae sedis</taxon>
        <taxon>Chytridiomycetes</taxon>
        <taxon>Spizellomycetales</taxon>
        <taxon>Powellomycetaceae</taxon>
        <taxon>Powellomyces</taxon>
    </lineage>
</organism>
<evidence type="ECO:0000256" key="5">
    <source>
        <dbReference type="ARBA" id="ARBA00022833"/>
    </source>
</evidence>
<evidence type="ECO:0000256" key="2">
    <source>
        <dbReference type="ARBA" id="ARBA00022723"/>
    </source>
</evidence>
<evidence type="ECO:0000256" key="6">
    <source>
        <dbReference type="ARBA" id="ARBA00023125"/>
    </source>
</evidence>
<sequence>MYSYPPQQLPPHHQPARPPPQPPQPPSMPAMPSPHLNMNALTPHGGQAPVPTDIPSDSVPRHYPFPPPHHQHPQSGPLHPLPAPPPPMPQGYYPGPPHILGPSAYPQQQHPSCTYCQSDYAAYPSIYHRCGAAQPASVSLTAYAALPAYAIPPVPLENLPDAVGLPMALRNHAAYPASAHAQPSPIYKANHTSHALPPHQPPAESSAHAHHVPPPHHGGQRPPSHHSYHQTHHHQYDANKQQQSLSVAKLTMSPTASKPSNDNASDNTQQRSKRPRITPQPSAHDDGVDKVSESSNKKVASPTPTSASTTSVTVTVTASASPSVRLHKCPHCPKSFSRPSSLATHTYTHTGEKPFACDCGAMFSVLSNLRRHRRKRLGSASATGPCTGSASSVSVAAKKLGGTTPPSDGEDSAYGGSVSSGSTDPPRQRSNAAAAAGPVVGSRSAPATVVDVVATPPDSSTDSTPSKGTESTQSP</sequence>
<dbReference type="AlphaFoldDB" id="A0A507DZ25"/>
<feature type="compositionally biased region" description="Basic residues" evidence="9">
    <location>
        <begin position="223"/>
        <end position="233"/>
    </location>
</feature>
<dbReference type="Gene3D" id="3.30.160.60">
    <property type="entry name" value="Classic Zinc Finger"/>
    <property type="match status" value="2"/>
</dbReference>
<feature type="region of interest" description="Disordered" evidence="9">
    <location>
        <begin position="398"/>
        <end position="475"/>
    </location>
</feature>
<feature type="compositionally biased region" description="Low complexity" evidence="9">
    <location>
        <begin position="299"/>
        <end position="312"/>
    </location>
</feature>
<comment type="subcellular location">
    <subcellularLocation>
        <location evidence="1">Nucleus</location>
    </subcellularLocation>
</comment>
<feature type="compositionally biased region" description="Polar residues" evidence="9">
    <location>
        <begin position="417"/>
        <end position="431"/>
    </location>
</feature>
<dbReference type="GO" id="GO:0005634">
    <property type="term" value="C:nucleus"/>
    <property type="evidence" value="ECO:0007669"/>
    <property type="project" value="UniProtKB-SubCell"/>
</dbReference>
<gene>
    <name evidence="11" type="ORF">PhCBS80983_g04385</name>
</gene>
<feature type="compositionally biased region" description="Basic and acidic residues" evidence="9">
    <location>
        <begin position="283"/>
        <end position="296"/>
    </location>
</feature>
<dbReference type="EMBL" id="QEAQ01000068">
    <property type="protein sequence ID" value="TPX56632.1"/>
    <property type="molecule type" value="Genomic_DNA"/>
</dbReference>
<evidence type="ECO:0000256" key="9">
    <source>
        <dbReference type="SAM" id="MobiDB-lite"/>
    </source>
</evidence>
<dbReference type="FunFam" id="3.30.160.60:FF:000045">
    <property type="entry name" value="ZFP69 zinc finger protein B"/>
    <property type="match status" value="1"/>
</dbReference>
<dbReference type="SMART" id="SM00355">
    <property type="entry name" value="ZnF_C2H2"/>
    <property type="match status" value="1"/>
</dbReference>
<dbReference type="STRING" id="109895.A0A507DZ25"/>
<reference evidence="11 12" key="1">
    <citation type="journal article" date="2019" name="Sci. Rep.">
        <title>Comparative genomics of chytrid fungi reveal insights into the obligate biotrophic and pathogenic lifestyle of Synchytrium endobioticum.</title>
        <authorList>
            <person name="van de Vossenberg B.T.L.H."/>
            <person name="Warris S."/>
            <person name="Nguyen H.D.T."/>
            <person name="van Gent-Pelzer M.P.E."/>
            <person name="Joly D.L."/>
            <person name="van de Geest H.C."/>
            <person name="Bonants P.J.M."/>
            <person name="Smith D.S."/>
            <person name="Levesque C.A."/>
            <person name="van der Lee T.A.J."/>
        </authorList>
    </citation>
    <scope>NUCLEOTIDE SEQUENCE [LARGE SCALE GENOMIC DNA]</scope>
    <source>
        <strain evidence="11 12">CBS 809.83</strain>
    </source>
</reference>
<feature type="region of interest" description="Disordered" evidence="9">
    <location>
        <begin position="1"/>
        <end position="98"/>
    </location>
</feature>
<dbReference type="PANTHER" id="PTHR14196">
    <property type="entry name" value="ODD-SKIPPED - RELATED"/>
    <property type="match status" value="1"/>
</dbReference>
<evidence type="ECO:0000256" key="4">
    <source>
        <dbReference type="ARBA" id="ARBA00022771"/>
    </source>
</evidence>
<evidence type="ECO:0000256" key="1">
    <source>
        <dbReference type="ARBA" id="ARBA00004123"/>
    </source>
</evidence>
<evidence type="ECO:0000256" key="7">
    <source>
        <dbReference type="ARBA" id="ARBA00023242"/>
    </source>
</evidence>
<feature type="compositionally biased region" description="Pro residues" evidence="9">
    <location>
        <begin position="79"/>
        <end position="98"/>
    </location>
</feature>
<feature type="compositionally biased region" description="Polar residues" evidence="9">
    <location>
        <begin position="238"/>
        <end position="270"/>
    </location>
</feature>
<dbReference type="GO" id="GO:0008270">
    <property type="term" value="F:zinc ion binding"/>
    <property type="evidence" value="ECO:0007669"/>
    <property type="project" value="UniProtKB-KW"/>
</dbReference>
<dbReference type="InterPro" id="IPR050717">
    <property type="entry name" value="C2H2-ZF_Transcription_Reg"/>
</dbReference>
<feature type="compositionally biased region" description="Pro residues" evidence="9">
    <location>
        <begin position="7"/>
        <end position="32"/>
    </location>
</feature>
<keyword evidence="12" id="KW-1185">Reference proteome</keyword>
<keyword evidence="4 8" id="KW-0863">Zinc-finger</keyword>
<dbReference type="GO" id="GO:0000981">
    <property type="term" value="F:DNA-binding transcription factor activity, RNA polymerase II-specific"/>
    <property type="evidence" value="ECO:0007669"/>
    <property type="project" value="TreeGrafter"/>
</dbReference>
<keyword evidence="3" id="KW-0677">Repeat</keyword>
<name>A0A507DZ25_9FUNG</name>
<feature type="compositionally biased region" description="Low complexity" evidence="9">
    <location>
        <begin position="444"/>
        <end position="466"/>
    </location>
</feature>
<keyword evidence="5" id="KW-0862">Zinc</keyword>
<dbReference type="GO" id="GO:0000977">
    <property type="term" value="F:RNA polymerase II transcription regulatory region sequence-specific DNA binding"/>
    <property type="evidence" value="ECO:0007669"/>
    <property type="project" value="TreeGrafter"/>
</dbReference>
<evidence type="ECO:0000259" key="10">
    <source>
        <dbReference type="PROSITE" id="PS50157"/>
    </source>
</evidence>
<feature type="domain" description="C2H2-type" evidence="10">
    <location>
        <begin position="327"/>
        <end position="354"/>
    </location>
</feature>
<evidence type="ECO:0000313" key="11">
    <source>
        <dbReference type="EMBL" id="TPX56632.1"/>
    </source>
</evidence>
<dbReference type="Proteomes" id="UP000318582">
    <property type="component" value="Unassembled WGS sequence"/>
</dbReference>
<dbReference type="FunFam" id="3.30.160.60:FF:000446">
    <property type="entry name" value="Zinc finger protein"/>
    <property type="match status" value="1"/>
</dbReference>
<keyword evidence="6" id="KW-0238">DNA-binding</keyword>
<comment type="caution">
    <text evidence="11">The sequence shown here is derived from an EMBL/GenBank/DDBJ whole genome shotgun (WGS) entry which is preliminary data.</text>
</comment>
<proteinExistence type="predicted"/>
<evidence type="ECO:0000256" key="8">
    <source>
        <dbReference type="PROSITE-ProRule" id="PRU00042"/>
    </source>
</evidence>
<keyword evidence="7" id="KW-0539">Nucleus</keyword>
<evidence type="ECO:0000256" key="3">
    <source>
        <dbReference type="ARBA" id="ARBA00022737"/>
    </source>
</evidence>
<accession>A0A507DZ25</accession>
<dbReference type="InterPro" id="IPR036236">
    <property type="entry name" value="Znf_C2H2_sf"/>
</dbReference>
<dbReference type="InterPro" id="IPR013087">
    <property type="entry name" value="Znf_C2H2_type"/>
</dbReference>
<dbReference type="PROSITE" id="PS00028">
    <property type="entry name" value="ZINC_FINGER_C2H2_1"/>
    <property type="match status" value="1"/>
</dbReference>